<keyword evidence="5" id="KW-1185">Reference proteome</keyword>
<gene>
    <name evidence="4" type="ORF">BleG1_1938</name>
</gene>
<dbReference type="GO" id="GO:0008670">
    <property type="term" value="F:2,4-dienoyl-CoA reductase (NADPH) activity"/>
    <property type="evidence" value="ECO:0007669"/>
    <property type="project" value="InterPro"/>
</dbReference>
<evidence type="ECO:0000256" key="1">
    <source>
        <dbReference type="ARBA" id="ARBA00006484"/>
    </source>
</evidence>
<dbReference type="PRINTS" id="PR00081">
    <property type="entry name" value="GDHRDH"/>
</dbReference>
<dbReference type="InterPro" id="IPR002347">
    <property type="entry name" value="SDR_fam"/>
</dbReference>
<organism evidence="4 5">
    <name type="scientific">Shouchella lehensis G1</name>
    <dbReference type="NCBI Taxonomy" id="1246626"/>
    <lineage>
        <taxon>Bacteria</taxon>
        <taxon>Bacillati</taxon>
        <taxon>Bacillota</taxon>
        <taxon>Bacilli</taxon>
        <taxon>Bacillales</taxon>
        <taxon>Bacillaceae</taxon>
        <taxon>Shouchella</taxon>
    </lineage>
</organism>
<dbReference type="AlphaFoldDB" id="A0A060LTF4"/>
<dbReference type="Gene3D" id="3.40.50.720">
    <property type="entry name" value="NAD(P)-binding Rossmann-like Domain"/>
    <property type="match status" value="1"/>
</dbReference>
<evidence type="ECO:0000256" key="3">
    <source>
        <dbReference type="ARBA" id="ARBA00023002"/>
    </source>
</evidence>
<dbReference type="PANTHER" id="PTHR43296:SF2">
    <property type="entry name" value="PEROXISOMAL 2,4-DIENOYL-COA REDUCTASE [(3E)-ENOYL-COA-PRODUCING]"/>
    <property type="match status" value="1"/>
</dbReference>
<name>A0A060LTF4_9BACI</name>
<accession>A0A060LTF4</accession>
<dbReference type="FunFam" id="3.40.50.720:FF:000173">
    <property type="entry name" value="3-oxoacyl-[acyl-carrier protein] reductase"/>
    <property type="match status" value="1"/>
</dbReference>
<reference evidence="4 5" key="1">
    <citation type="journal article" date="2014" name="Gene">
        <title>A comparative genomic analysis of the alkalitolerant soil bacterium Bacillus lehensis G1.</title>
        <authorList>
            <person name="Noor Y.M."/>
            <person name="Samsulrizal N.H."/>
            <person name="Jema'on N.A."/>
            <person name="Low K.O."/>
            <person name="Ramli A.N."/>
            <person name="Alias N.I."/>
            <person name="Damis S.I."/>
            <person name="Fuzi S.F."/>
            <person name="Isa M.N."/>
            <person name="Murad A.M."/>
            <person name="Raih M.F."/>
            <person name="Bakar F.D."/>
            <person name="Najimudin N."/>
            <person name="Mahadi N.M."/>
            <person name="Illias R.M."/>
        </authorList>
    </citation>
    <scope>NUCLEOTIDE SEQUENCE [LARGE SCALE GENOMIC DNA]</scope>
    <source>
        <strain evidence="4 5">G1</strain>
    </source>
</reference>
<keyword evidence="3" id="KW-0560">Oxidoreductase</keyword>
<dbReference type="OrthoDB" id="9803333at2"/>
<dbReference type="SUPFAM" id="SSF51735">
    <property type="entry name" value="NAD(P)-binding Rossmann-fold domains"/>
    <property type="match status" value="1"/>
</dbReference>
<dbReference type="EMBL" id="CP003923">
    <property type="protein sequence ID" value="AIC94516.1"/>
    <property type="molecule type" value="Genomic_DNA"/>
</dbReference>
<comment type="similarity">
    <text evidence="1">Belongs to the short-chain dehydrogenases/reductases (SDR) family.</text>
</comment>
<evidence type="ECO:0000256" key="2">
    <source>
        <dbReference type="ARBA" id="ARBA00022857"/>
    </source>
</evidence>
<dbReference type="PATRIC" id="fig|1246626.3.peg.1937"/>
<evidence type="ECO:0000313" key="4">
    <source>
        <dbReference type="EMBL" id="AIC94516.1"/>
    </source>
</evidence>
<dbReference type="RefSeq" id="WP_038480013.1">
    <property type="nucleotide sequence ID" value="NZ_CP003923.1"/>
</dbReference>
<dbReference type="CDD" id="cd05369">
    <property type="entry name" value="TER_DECR_SDR_a"/>
    <property type="match status" value="1"/>
</dbReference>
<dbReference type="STRING" id="1246626.BleG1_1938"/>
<dbReference type="eggNOG" id="COG1028">
    <property type="taxonomic scope" value="Bacteria"/>
</dbReference>
<dbReference type="PANTHER" id="PTHR43296">
    <property type="entry name" value="PEROXISOMAL 2,4-DIENOYL-COA REDUCTASE"/>
    <property type="match status" value="1"/>
</dbReference>
<evidence type="ECO:0000313" key="5">
    <source>
        <dbReference type="Proteomes" id="UP000027142"/>
    </source>
</evidence>
<proteinExistence type="inferred from homology"/>
<dbReference type="KEGG" id="ble:BleG1_1938"/>
<protein>
    <submittedName>
        <fullName evidence="4">Short chain dehydrogenase</fullName>
    </submittedName>
</protein>
<dbReference type="GO" id="GO:0009062">
    <property type="term" value="P:fatty acid catabolic process"/>
    <property type="evidence" value="ECO:0007669"/>
    <property type="project" value="InterPro"/>
</dbReference>
<sequence>MKEEIIVVTGGSSGMGKAMVRHFANAGARVVVCARNEERLIQTKQELETFPEQITTFALDIRNRGDIEAMVNDVYETVGPITAVVNNAAGNFLCPSEDLTENGWHSVIDIVLNGTWHMTQTVAKRWIQEKQAGAMVNIVATYADTGGPGVVHSASAKAGVLAMTKTLAVEWGASYGIRVNAIAPGPIEETGGVDKLIQSEKAHQMALKSIPMKRFGKGEEVARLAHYLLSTEGSYINGTCITIDGGQSIGQSGFLTGAAAFQQ</sequence>
<dbReference type="InterPro" id="IPR045017">
    <property type="entry name" value="DECR2-like"/>
</dbReference>
<dbReference type="Proteomes" id="UP000027142">
    <property type="component" value="Chromosome"/>
</dbReference>
<keyword evidence="2" id="KW-0521">NADP</keyword>
<dbReference type="InterPro" id="IPR036291">
    <property type="entry name" value="NAD(P)-bd_dom_sf"/>
</dbReference>
<dbReference type="Pfam" id="PF13561">
    <property type="entry name" value="adh_short_C2"/>
    <property type="match status" value="1"/>
</dbReference>
<dbReference type="HOGENOM" id="CLU_010194_1_2_9"/>
<dbReference type="NCBIfam" id="NF005811">
    <property type="entry name" value="PRK07677.1"/>
    <property type="match status" value="1"/>
</dbReference>